<dbReference type="NCBIfam" id="TIGR03075">
    <property type="entry name" value="PQQ_enz_alc_DH"/>
    <property type="match status" value="1"/>
</dbReference>
<evidence type="ECO:0000256" key="3">
    <source>
        <dbReference type="ARBA" id="ARBA00008156"/>
    </source>
</evidence>
<dbReference type="Gene3D" id="1.10.760.10">
    <property type="entry name" value="Cytochrome c-like domain"/>
    <property type="match status" value="1"/>
</dbReference>
<dbReference type="PANTHER" id="PTHR32303">
    <property type="entry name" value="QUINOPROTEIN ALCOHOL DEHYDROGENASE (CYTOCHROME C)"/>
    <property type="match status" value="1"/>
</dbReference>
<evidence type="ECO:0000256" key="7">
    <source>
        <dbReference type="ARBA" id="ARBA00022837"/>
    </source>
</evidence>
<dbReference type="InterPro" id="IPR011047">
    <property type="entry name" value="Quinoprotein_ADH-like_sf"/>
</dbReference>
<keyword evidence="6" id="KW-0732">Signal</keyword>
<keyword evidence="9" id="KW-0408">Iron</keyword>
<evidence type="ECO:0000256" key="5">
    <source>
        <dbReference type="ARBA" id="ARBA00022723"/>
    </source>
</evidence>
<evidence type="ECO:0000256" key="6">
    <source>
        <dbReference type="ARBA" id="ARBA00022729"/>
    </source>
</evidence>
<comment type="similarity">
    <text evidence="3">Belongs to the bacterial PQQ dehydrogenase family.</text>
</comment>
<organism evidence="12">
    <name type="scientific">marine metagenome</name>
    <dbReference type="NCBI Taxonomy" id="408172"/>
    <lineage>
        <taxon>unclassified sequences</taxon>
        <taxon>metagenomes</taxon>
        <taxon>ecological metagenomes</taxon>
    </lineage>
</organism>
<dbReference type="SUPFAM" id="SSF50998">
    <property type="entry name" value="Quinoprotein alcohol dehydrogenase-like"/>
    <property type="match status" value="1"/>
</dbReference>
<dbReference type="GO" id="GO:0005509">
    <property type="term" value="F:calcium ion binding"/>
    <property type="evidence" value="ECO:0007669"/>
    <property type="project" value="InterPro"/>
</dbReference>
<evidence type="ECO:0000256" key="2">
    <source>
        <dbReference type="ARBA" id="ARBA00001931"/>
    </source>
</evidence>
<dbReference type="GO" id="GO:0009055">
    <property type="term" value="F:electron transfer activity"/>
    <property type="evidence" value="ECO:0007669"/>
    <property type="project" value="InterPro"/>
</dbReference>
<dbReference type="InterPro" id="IPR017512">
    <property type="entry name" value="PQQ_MeOH/EtOH_DH"/>
</dbReference>
<evidence type="ECO:0000256" key="8">
    <source>
        <dbReference type="ARBA" id="ARBA00023002"/>
    </source>
</evidence>
<dbReference type="InterPro" id="IPR036909">
    <property type="entry name" value="Cyt_c-like_dom_sf"/>
</dbReference>
<dbReference type="EMBL" id="UINC01028246">
    <property type="protein sequence ID" value="SVB08888.1"/>
    <property type="molecule type" value="Genomic_DNA"/>
</dbReference>
<evidence type="ECO:0000256" key="10">
    <source>
        <dbReference type="ARBA" id="ARBA00023157"/>
    </source>
</evidence>
<keyword evidence="5" id="KW-0479">Metal-binding</keyword>
<feature type="non-terminal residue" evidence="12">
    <location>
        <position position="1"/>
    </location>
</feature>
<reference evidence="12" key="1">
    <citation type="submission" date="2018-05" db="EMBL/GenBank/DDBJ databases">
        <authorList>
            <person name="Lanie J.A."/>
            <person name="Ng W.-L."/>
            <person name="Kazmierczak K.M."/>
            <person name="Andrzejewski T.M."/>
            <person name="Davidsen T.M."/>
            <person name="Wayne K.J."/>
            <person name="Tettelin H."/>
            <person name="Glass J.I."/>
            <person name="Rusch D."/>
            <person name="Podicherti R."/>
            <person name="Tsui H.-C.T."/>
            <person name="Winkler M.E."/>
        </authorList>
    </citation>
    <scope>NUCLEOTIDE SEQUENCE</scope>
</reference>
<dbReference type="PROSITE" id="PS51007">
    <property type="entry name" value="CYTC"/>
    <property type="match status" value="1"/>
</dbReference>
<evidence type="ECO:0000256" key="9">
    <source>
        <dbReference type="ARBA" id="ARBA00023004"/>
    </source>
</evidence>
<evidence type="ECO:0000256" key="1">
    <source>
        <dbReference type="ARBA" id="ARBA00001913"/>
    </source>
</evidence>
<evidence type="ECO:0000313" key="12">
    <source>
        <dbReference type="EMBL" id="SVB08888.1"/>
    </source>
</evidence>
<dbReference type="Pfam" id="PF01011">
    <property type="entry name" value="PQQ"/>
    <property type="match status" value="2"/>
</dbReference>
<proteinExistence type="inferred from homology"/>
<gene>
    <name evidence="12" type="ORF">METZ01_LOCUS161742</name>
</gene>
<accession>A0A382B533</accession>
<dbReference type="InterPro" id="IPR009056">
    <property type="entry name" value="Cyt_c-like_dom"/>
</dbReference>
<dbReference type="SUPFAM" id="SSF46626">
    <property type="entry name" value="Cytochrome c"/>
    <property type="match status" value="1"/>
</dbReference>
<evidence type="ECO:0000259" key="11">
    <source>
        <dbReference type="PROSITE" id="PS51007"/>
    </source>
</evidence>
<evidence type="ECO:0000256" key="4">
    <source>
        <dbReference type="ARBA" id="ARBA00022617"/>
    </source>
</evidence>
<name>A0A382B533_9ZZZZ</name>
<dbReference type="GO" id="GO:0016614">
    <property type="term" value="F:oxidoreductase activity, acting on CH-OH group of donors"/>
    <property type="evidence" value="ECO:0007669"/>
    <property type="project" value="InterPro"/>
</dbReference>
<comment type="cofactor">
    <cofactor evidence="1">
        <name>Ca(2+)</name>
        <dbReference type="ChEBI" id="CHEBI:29108"/>
    </cofactor>
</comment>
<dbReference type="SMART" id="SM00564">
    <property type="entry name" value="PQQ"/>
    <property type="match status" value="5"/>
</dbReference>
<dbReference type="GO" id="GO:0020037">
    <property type="term" value="F:heme binding"/>
    <property type="evidence" value="ECO:0007669"/>
    <property type="project" value="InterPro"/>
</dbReference>
<keyword evidence="4" id="KW-0349">Heme</keyword>
<feature type="domain" description="Cytochrome c" evidence="11">
    <location>
        <begin position="608"/>
        <end position="687"/>
    </location>
</feature>
<keyword evidence="7" id="KW-0106">Calcium</keyword>
<dbReference type="AlphaFoldDB" id="A0A382B533"/>
<sequence>FNFTKLNLDSLAFFLGLVFTFYSNSAFAQIGDAEIARDEQNGQWLAYGRTHNETRFAPFEDINDSNVQELGVEWYIDLPNDVGLVSTPLVVDGILYFVGTMNIVRAVEAVSGEILWTYNPRVAEEIAGKKKVGWVHNRGLSFYGDKIYGATWDGRLFALNYKTGEEAWVTRTFPIESPLYITGTPKAFKGKVVIGNGGTENGPTRGFITAYDAETGEEAWKFYIVPGNPADGFENAAMEMAAETWTGEWWEYGGGGNAWHGFTYDAEMDALYIGTGNGAPWNAAIRSPDGGDNLFLCSVLALDPDTGEYLWHYQTTPGETWDYNSNMDIVLTDLEIAGSTVKALLHAPKNGFFYVLNRENGELISAEKYAEANWASHIDIATGRPVEIQGARFNNSTIKITPGPLGAHNWHPMSYNPNTGLVYIPTIHWGVEYNDEAYDEGFTSNDFEWNLAVDWTADLDYEISGSLQAWDPVQQRQIWEVDYDHMYNAGTLTTAGNLVFQGTAEGHLMAYNASNGQTLWEKDLGLGISAPPISYKIDDQQYLSILVGWGGAGAAGLDRDSSTLGWAYGRHTRRLITFSLGGDNEIPAQPAPSFPEPLVDTGFQIDPNLATLGETAFANNFCGTCHGNAAIPAGMAPDLRASPILLDQQVFYSIVRDGALVSRAMPSHPDITDDELESIRHYIRQQAIAAQRQ</sequence>
<dbReference type="Gene3D" id="2.140.10.10">
    <property type="entry name" value="Quinoprotein alcohol dehydrogenase-like superfamily"/>
    <property type="match status" value="1"/>
</dbReference>
<keyword evidence="10" id="KW-1015">Disulfide bond</keyword>
<dbReference type="InterPro" id="IPR002372">
    <property type="entry name" value="PQQ_rpt_dom"/>
</dbReference>
<dbReference type="Pfam" id="PF13442">
    <property type="entry name" value="Cytochrome_CBB3"/>
    <property type="match status" value="1"/>
</dbReference>
<dbReference type="InterPro" id="IPR018391">
    <property type="entry name" value="PQQ_b-propeller_rpt"/>
</dbReference>
<comment type="cofactor">
    <cofactor evidence="2">
        <name>pyrroloquinoline quinone</name>
        <dbReference type="ChEBI" id="CHEBI:58442"/>
    </cofactor>
</comment>
<protein>
    <recommendedName>
        <fullName evidence="11">Cytochrome c domain-containing protein</fullName>
    </recommendedName>
</protein>
<keyword evidence="8" id="KW-0560">Oxidoreductase</keyword>
<dbReference type="GO" id="GO:0016020">
    <property type="term" value="C:membrane"/>
    <property type="evidence" value="ECO:0007669"/>
    <property type="project" value="InterPro"/>
</dbReference>